<evidence type="ECO:0000313" key="2">
    <source>
        <dbReference type="EMBL" id="KAH0541934.1"/>
    </source>
</evidence>
<dbReference type="Proteomes" id="UP000698800">
    <property type="component" value="Unassembled WGS sequence"/>
</dbReference>
<feature type="chain" id="PRO_5040413707" evidence="1">
    <location>
        <begin position="23"/>
        <end position="181"/>
    </location>
</feature>
<gene>
    <name evidence="2" type="ORF">FGG08_003654</name>
</gene>
<evidence type="ECO:0000313" key="3">
    <source>
        <dbReference type="Proteomes" id="UP000698800"/>
    </source>
</evidence>
<keyword evidence="3" id="KW-1185">Reference proteome</keyword>
<organism evidence="2 3">
    <name type="scientific">Glutinoglossum americanum</name>
    <dbReference type="NCBI Taxonomy" id="1670608"/>
    <lineage>
        <taxon>Eukaryota</taxon>
        <taxon>Fungi</taxon>
        <taxon>Dikarya</taxon>
        <taxon>Ascomycota</taxon>
        <taxon>Pezizomycotina</taxon>
        <taxon>Geoglossomycetes</taxon>
        <taxon>Geoglossales</taxon>
        <taxon>Geoglossaceae</taxon>
        <taxon>Glutinoglossum</taxon>
    </lineage>
</organism>
<evidence type="ECO:0000256" key="1">
    <source>
        <dbReference type="SAM" id="SignalP"/>
    </source>
</evidence>
<protein>
    <submittedName>
        <fullName evidence="2">Uncharacterized protein</fullName>
    </submittedName>
</protein>
<proteinExistence type="predicted"/>
<feature type="signal peptide" evidence="1">
    <location>
        <begin position="1"/>
        <end position="22"/>
    </location>
</feature>
<keyword evidence="1" id="KW-0732">Signal</keyword>
<name>A0A9P8I7A3_9PEZI</name>
<dbReference type="EMBL" id="JAGHQL010000065">
    <property type="protein sequence ID" value="KAH0541934.1"/>
    <property type="molecule type" value="Genomic_DNA"/>
</dbReference>
<dbReference type="AlphaFoldDB" id="A0A9P8I7A3"/>
<reference evidence="2" key="1">
    <citation type="submission" date="2021-03" db="EMBL/GenBank/DDBJ databases">
        <title>Comparative genomics and phylogenomic investigation of the class Geoglossomycetes provide insights into ecological specialization and systematics.</title>
        <authorList>
            <person name="Melie T."/>
            <person name="Pirro S."/>
            <person name="Miller A.N."/>
            <person name="Quandt A."/>
        </authorList>
    </citation>
    <scope>NUCLEOTIDE SEQUENCE</scope>
    <source>
        <strain evidence="2">GBOQ0MN5Z8</strain>
    </source>
</reference>
<sequence>MVFAGAGMLAALGALCRALAAALETALEDFSTLLSARDLSCSDQLKPSPERREDMSDFILGERLVLLVLALADEDKPRPLAVGEETKVEALPLAALPFPARTSLSAFAPKLMRRAKGEAGGGPAASPSSMTFSSSVVAVPMEDVEPTLVLLSRRALNGDVWVGDVPDNPSVVKDIRRRFWA</sequence>
<accession>A0A9P8I7A3</accession>
<dbReference type="OrthoDB" id="10477290at2759"/>
<comment type="caution">
    <text evidence="2">The sequence shown here is derived from an EMBL/GenBank/DDBJ whole genome shotgun (WGS) entry which is preliminary data.</text>
</comment>